<protein>
    <submittedName>
        <fullName evidence="1">Uncharacterized protein</fullName>
    </submittedName>
</protein>
<reference evidence="1" key="2">
    <citation type="submission" date="2020-05" db="UniProtKB">
        <authorList>
            <consortium name="EnsemblMetazoa"/>
        </authorList>
    </citation>
    <scope>IDENTIFICATION</scope>
    <source>
        <strain evidence="1">IAEA</strain>
    </source>
</reference>
<reference evidence="2" key="1">
    <citation type="submission" date="2015-01" db="EMBL/GenBank/DDBJ databases">
        <authorList>
            <person name="Aksoy S."/>
            <person name="Warren W."/>
            <person name="Wilson R.K."/>
        </authorList>
    </citation>
    <scope>NUCLEOTIDE SEQUENCE [LARGE SCALE GENOMIC DNA]</scope>
    <source>
        <strain evidence="2">IAEA</strain>
    </source>
</reference>
<evidence type="ECO:0000313" key="2">
    <source>
        <dbReference type="Proteomes" id="UP000092460"/>
    </source>
</evidence>
<organism evidence="1 2">
    <name type="scientific">Glossina palpalis gambiensis</name>
    <dbReference type="NCBI Taxonomy" id="67801"/>
    <lineage>
        <taxon>Eukaryota</taxon>
        <taxon>Metazoa</taxon>
        <taxon>Ecdysozoa</taxon>
        <taxon>Arthropoda</taxon>
        <taxon>Hexapoda</taxon>
        <taxon>Insecta</taxon>
        <taxon>Pterygota</taxon>
        <taxon>Neoptera</taxon>
        <taxon>Endopterygota</taxon>
        <taxon>Diptera</taxon>
        <taxon>Brachycera</taxon>
        <taxon>Muscomorpha</taxon>
        <taxon>Hippoboscoidea</taxon>
        <taxon>Glossinidae</taxon>
        <taxon>Glossina</taxon>
    </lineage>
</organism>
<name>A0A1B0BIE7_9MUSC</name>
<accession>A0A1B0BIE7</accession>
<keyword evidence="2" id="KW-1185">Reference proteome</keyword>
<sequence>MIFSSITSKKLENFCTLVYEYKHNHMQTDILFMSSQRFSKKSKTIRKPMNGKSVVILKSQQNELYFYIFFNLLLILRSKGPSEYVKGLVVTFAAVRDELVIASFVLLSLCETIVALTDAVAALITAAAVNALNRAVNISLRARSCRAATAAAVDEAFEVVVCVLYRCACWLLLFVFCWSVGVIGAENMGSNSNGGVDVDVEISDESFDLLHILVADACGTTTFLINGGAFQQNLGGRHGSFSAFS</sequence>
<proteinExistence type="predicted"/>
<dbReference type="AlphaFoldDB" id="A0A1B0BIE7"/>
<dbReference type="Proteomes" id="UP000092460">
    <property type="component" value="Unassembled WGS sequence"/>
</dbReference>
<dbReference type="EMBL" id="JXJN01014931">
    <property type="status" value="NOT_ANNOTATED_CDS"/>
    <property type="molecule type" value="Genomic_DNA"/>
</dbReference>
<dbReference type="VEuPathDB" id="VectorBase:GPPI031163"/>
<evidence type="ECO:0000313" key="1">
    <source>
        <dbReference type="EnsemblMetazoa" id="GPPI031163-PA"/>
    </source>
</evidence>
<dbReference type="EnsemblMetazoa" id="GPPI031163-RA">
    <property type="protein sequence ID" value="GPPI031163-PA"/>
    <property type="gene ID" value="GPPI031163"/>
</dbReference>